<gene>
    <name evidence="1" type="ORF">AVDCRST_MAG93-6759</name>
</gene>
<organism evidence="1">
    <name type="scientific">uncultured Chloroflexia bacterium</name>
    <dbReference type="NCBI Taxonomy" id="1672391"/>
    <lineage>
        <taxon>Bacteria</taxon>
        <taxon>Bacillati</taxon>
        <taxon>Chloroflexota</taxon>
        <taxon>Chloroflexia</taxon>
        <taxon>environmental samples</taxon>
    </lineage>
</organism>
<evidence type="ECO:0000313" key="1">
    <source>
        <dbReference type="EMBL" id="CAA9343350.1"/>
    </source>
</evidence>
<sequence>MDIVRIVTVKELSWSDQNTGSALCCQELGSCRVKLFAWAYNQRQLWKRRYPKHPGPITDFVSPHC</sequence>
<dbReference type="AlphaFoldDB" id="A0A6J4LVT9"/>
<proteinExistence type="predicted"/>
<reference evidence="1" key="1">
    <citation type="submission" date="2020-02" db="EMBL/GenBank/DDBJ databases">
        <authorList>
            <person name="Meier V. D."/>
        </authorList>
    </citation>
    <scope>NUCLEOTIDE SEQUENCE</scope>
    <source>
        <strain evidence="1">AVDCRST_MAG93</strain>
    </source>
</reference>
<dbReference type="EMBL" id="CADCTR010002279">
    <property type="protein sequence ID" value="CAA9343350.1"/>
    <property type="molecule type" value="Genomic_DNA"/>
</dbReference>
<protein>
    <submittedName>
        <fullName evidence="1">Uncharacterized protein</fullName>
    </submittedName>
</protein>
<accession>A0A6J4LVT9</accession>
<name>A0A6J4LVT9_9CHLR</name>